<evidence type="ECO:0000256" key="1">
    <source>
        <dbReference type="SAM" id="SignalP"/>
    </source>
</evidence>
<name>A0A8H7S9E3_9FUNG</name>
<dbReference type="EMBL" id="JAEPRB010000042">
    <property type="protein sequence ID" value="KAG2224505.1"/>
    <property type="molecule type" value="Genomic_DNA"/>
</dbReference>
<evidence type="ECO:0000313" key="3">
    <source>
        <dbReference type="Proteomes" id="UP000646827"/>
    </source>
</evidence>
<evidence type="ECO:0000313" key="2">
    <source>
        <dbReference type="EMBL" id="KAG2224505.1"/>
    </source>
</evidence>
<dbReference type="OrthoDB" id="10305942at2759"/>
<comment type="caution">
    <text evidence="2">The sequence shown here is derived from an EMBL/GenBank/DDBJ whole genome shotgun (WGS) entry which is preliminary data.</text>
</comment>
<accession>A0A8H7S9E3</accession>
<feature type="chain" id="PRO_5034142477" evidence="1">
    <location>
        <begin position="21"/>
        <end position="78"/>
    </location>
</feature>
<reference evidence="2 3" key="1">
    <citation type="submission" date="2020-12" db="EMBL/GenBank/DDBJ databases">
        <title>Metabolic potential, ecology and presence of endohyphal bacteria is reflected in genomic diversity of Mucoromycotina.</title>
        <authorList>
            <person name="Muszewska A."/>
            <person name="Okrasinska A."/>
            <person name="Steczkiewicz K."/>
            <person name="Drgas O."/>
            <person name="Orlowska M."/>
            <person name="Perlinska-Lenart U."/>
            <person name="Aleksandrzak-Piekarczyk T."/>
            <person name="Szatraj K."/>
            <person name="Zielenkiewicz U."/>
            <person name="Pilsyk S."/>
            <person name="Malc E."/>
            <person name="Mieczkowski P."/>
            <person name="Kruszewska J.S."/>
            <person name="Biernat P."/>
            <person name="Pawlowska J."/>
        </authorList>
    </citation>
    <scope>NUCLEOTIDE SEQUENCE [LARGE SCALE GENOMIC DNA]</scope>
    <source>
        <strain evidence="2 3">CBS 142.35</strain>
    </source>
</reference>
<sequence length="78" mass="8164">MKASYIIALFAVFAVANAWGSDVYTEDSKTQEQYASGTQGEISDSSGSLVNAQGALHDGVTIAGSHDKNAVIKQEANQ</sequence>
<dbReference type="AlphaFoldDB" id="A0A8H7S9E3"/>
<keyword evidence="1" id="KW-0732">Signal</keyword>
<keyword evidence="3" id="KW-1185">Reference proteome</keyword>
<organism evidence="2 3">
    <name type="scientific">Circinella minor</name>
    <dbReference type="NCBI Taxonomy" id="1195481"/>
    <lineage>
        <taxon>Eukaryota</taxon>
        <taxon>Fungi</taxon>
        <taxon>Fungi incertae sedis</taxon>
        <taxon>Mucoromycota</taxon>
        <taxon>Mucoromycotina</taxon>
        <taxon>Mucoromycetes</taxon>
        <taxon>Mucorales</taxon>
        <taxon>Lichtheimiaceae</taxon>
        <taxon>Circinella</taxon>
    </lineage>
</organism>
<proteinExistence type="predicted"/>
<gene>
    <name evidence="2" type="ORF">INT45_010571</name>
</gene>
<protein>
    <submittedName>
        <fullName evidence="2">Uncharacterized protein</fullName>
    </submittedName>
</protein>
<dbReference type="Proteomes" id="UP000646827">
    <property type="component" value="Unassembled WGS sequence"/>
</dbReference>
<feature type="signal peptide" evidence="1">
    <location>
        <begin position="1"/>
        <end position="20"/>
    </location>
</feature>